<comment type="caution">
    <text evidence="1">The sequence shown here is derived from an EMBL/GenBank/DDBJ whole genome shotgun (WGS) entry which is preliminary data.</text>
</comment>
<dbReference type="Proteomes" id="UP000801492">
    <property type="component" value="Unassembled WGS sequence"/>
</dbReference>
<evidence type="ECO:0000313" key="1">
    <source>
        <dbReference type="EMBL" id="KAF2884714.1"/>
    </source>
</evidence>
<dbReference type="EMBL" id="VTPC01090141">
    <property type="protein sequence ID" value="KAF2884714.1"/>
    <property type="molecule type" value="Genomic_DNA"/>
</dbReference>
<dbReference type="AlphaFoldDB" id="A0A8K0G3P2"/>
<protein>
    <submittedName>
        <fullName evidence="1">Uncharacterized protein</fullName>
    </submittedName>
</protein>
<proteinExistence type="predicted"/>
<accession>A0A8K0G3P2</accession>
<gene>
    <name evidence="1" type="ORF">ILUMI_21440</name>
</gene>
<organism evidence="1 2">
    <name type="scientific">Ignelater luminosus</name>
    <name type="common">Cucubano</name>
    <name type="synonym">Pyrophorus luminosus</name>
    <dbReference type="NCBI Taxonomy" id="2038154"/>
    <lineage>
        <taxon>Eukaryota</taxon>
        <taxon>Metazoa</taxon>
        <taxon>Ecdysozoa</taxon>
        <taxon>Arthropoda</taxon>
        <taxon>Hexapoda</taxon>
        <taxon>Insecta</taxon>
        <taxon>Pterygota</taxon>
        <taxon>Neoptera</taxon>
        <taxon>Endopterygota</taxon>
        <taxon>Coleoptera</taxon>
        <taxon>Polyphaga</taxon>
        <taxon>Elateriformia</taxon>
        <taxon>Elateroidea</taxon>
        <taxon>Elateridae</taxon>
        <taxon>Agrypninae</taxon>
        <taxon>Pyrophorini</taxon>
        <taxon>Ignelater</taxon>
    </lineage>
</organism>
<keyword evidence="2" id="KW-1185">Reference proteome</keyword>
<sequence>MKNISWDGRLKSRCGKEIEDQHEFLLKYEVQVLQRWKKYSMQNLYGTNEKPVEMEVEWETAVDMDNIGPVILKDKIIAAVKDMKDGKAAGVDGIPMDLLKFLQEEGLRQ</sequence>
<reference evidence="1" key="1">
    <citation type="submission" date="2019-08" db="EMBL/GenBank/DDBJ databases">
        <title>The genome of the North American firefly Photinus pyralis.</title>
        <authorList>
            <consortium name="Photinus pyralis genome working group"/>
            <person name="Fallon T.R."/>
            <person name="Sander Lower S.E."/>
            <person name="Weng J.-K."/>
        </authorList>
    </citation>
    <scope>NUCLEOTIDE SEQUENCE</scope>
    <source>
        <strain evidence="1">TRF0915ILg1</strain>
        <tissue evidence="1">Whole body</tissue>
    </source>
</reference>
<name>A0A8K0G3P2_IGNLU</name>
<evidence type="ECO:0000313" key="2">
    <source>
        <dbReference type="Proteomes" id="UP000801492"/>
    </source>
</evidence>
<dbReference type="OrthoDB" id="425681at2759"/>